<organism evidence="2 3">
    <name type="scientific">Pseudonocardia spirodelae</name>
    <dbReference type="NCBI Taxonomy" id="3133431"/>
    <lineage>
        <taxon>Bacteria</taxon>
        <taxon>Bacillati</taxon>
        <taxon>Actinomycetota</taxon>
        <taxon>Actinomycetes</taxon>
        <taxon>Pseudonocardiales</taxon>
        <taxon>Pseudonocardiaceae</taxon>
        <taxon>Pseudonocardia</taxon>
    </lineage>
</organism>
<gene>
    <name evidence="2" type="ORF">WJX68_20795</name>
</gene>
<evidence type="ECO:0000313" key="2">
    <source>
        <dbReference type="EMBL" id="MEJ8281386.1"/>
    </source>
</evidence>
<reference evidence="2 3" key="1">
    <citation type="submission" date="2024-03" db="EMBL/GenBank/DDBJ databases">
        <title>Draft genome sequence of Pseudonocardia sp. DW16-2.</title>
        <authorList>
            <person name="Duangmal K."/>
        </authorList>
    </citation>
    <scope>NUCLEOTIDE SEQUENCE [LARGE SCALE GENOMIC DNA]</scope>
    <source>
        <strain evidence="2 3">DW16-2</strain>
    </source>
</reference>
<comment type="caution">
    <text evidence="2">The sequence shown here is derived from an EMBL/GenBank/DDBJ whole genome shotgun (WGS) entry which is preliminary data.</text>
</comment>
<name>A0ABU8TBT4_9PSEU</name>
<proteinExistence type="predicted"/>
<keyword evidence="3" id="KW-1185">Reference proteome</keyword>
<evidence type="ECO:0000256" key="1">
    <source>
        <dbReference type="SAM" id="MobiDB-lite"/>
    </source>
</evidence>
<dbReference type="RefSeq" id="WP_340293617.1">
    <property type="nucleotide sequence ID" value="NZ_JBBJUP010000019.1"/>
</dbReference>
<dbReference type="EMBL" id="JBBJUP010000019">
    <property type="protein sequence ID" value="MEJ8281386.1"/>
    <property type="molecule type" value="Genomic_DNA"/>
</dbReference>
<dbReference type="Proteomes" id="UP001364211">
    <property type="component" value="Unassembled WGS sequence"/>
</dbReference>
<feature type="region of interest" description="Disordered" evidence="1">
    <location>
        <begin position="34"/>
        <end position="62"/>
    </location>
</feature>
<evidence type="ECO:0000313" key="3">
    <source>
        <dbReference type="Proteomes" id="UP001364211"/>
    </source>
</evidence>
<accession>A0ABU8TBT4</accession>
<sequence length="62" mass="6656">MTGSTWSWPDDTTAARDLADRLEEAARALRDGRATVRRAGTGTASDGHRGLEVDLTWTEPAG</sequence>
<protein>
    <submittedName>
        <fullName evidence="2">Uncharacterized protein</fullName>
    </submittedName>
</protein>